<proteinExistence type="predicted"/>
<dbReference type="AlphaFoldDB" id="A0A0F5HQK4"/>
<evidence type="ECO:0000313" key="1">
    <source>
        <dbReference type="EMBL" id="KKB43384.1"/>
    </source>
</evidence>
<dbReference type="STRING" id="1221996.QY95_01629"/>
<accession>A0A0F5ICR9</accession>
<reference evidence="1" key="1">
    <citation type="submission" date="2015-02" db="EMBL/GenBank/DDBJ databases">
        <title>Genome Assembly of Bacillaceae bacterium MTCC 8252.</title>
        <authorList>
            <person name="Verma A."/>
            <person name="Khatri I."/>
            <person name="Mual P."/>
            <person name="Subramanian S."/>
            <person name="Krishnamurthi S."/>
        </authorList>
    </citation>
    <scope>NUCLEOTIDE SEQUENCE [LARGE SCALE GENOMIC DNA]</scope>
    <source>
        <strain evidence="1">MTCC 8252</strain>
    </source>
</reference>
<name>A0A0F5HQK4_BACTR</name>
<organism evidence="1 2">
    <name type="scientific">Bacillus thermotolerans</name>
    <name type="common">Quasibacillus thermotolerans</name>
    <dbReference type="NCBI Taxonomy" id="1221996"/>
    <lineage>
        <taxon>Bacteria</taxon>
        <taxon>Bacillati</taxon>
        <taxon>Bacillota</taxon>
        <taxon>Bacilli</taxon>
        <taxon>Bacillales</taxon>
        <taxon>Bacillaceae</taxon>
        <taxon>Bacillus</taxon>
    </lineage>
</organism>
<comment type="caution">
    <text evidence="1">The sequence shown here is derived from an EMBL/GenBank/DDBJ whole genome shotgun (WGS) entry which is preliminary data.</text>
</comment>
<dbReference type="Proteomes" id="UP000031563">
    <property type="component" value="Unassembled WGS sequence"/>
</dbReference>
<sequence length="39" mass="4504">MQGLLFFEMPNLWYNAIHNFFKGTNERLTSSAAGCRPLK</sequence>
<keyword evidence="2" id="KW-1185">Reference proteome</keyword>
<accession>A0A0F5HQK4</accession>
<protein>
    <submittedName>
        <fullName evidence="1">Uncharacterized protein</fullName>
    </submittedName>
</protein>
<gene>
    <name evidence="1" type="ORF">QY95_01629</name>
</gene>
<dbReference type="EMBL" id="JWIR02000003">
    <property type="protein sequence ID" value="KKB43384.1"/>
    <property type="molecule type" value="Genomic_DNA"/>
</dbReference>
<evidence type="ECO:0000313" key="2">
    <source>
        <dbReference type="Proteomes" id="UP000031563"/>
    </source>
</evidence>